<dbReference type="AlphaFoldDB" id="A0A7S9LVD4"/>
<keyword evidence="2" id="KW-1185">Reference proteome</keyword>
<dbReference type="KEGG" id="poz:I0K15_10015"/>
<proteinExistence type="predicted"/>
<dbReference type="Proteomes" id="UP000594800">
    <property type="component" value="Chromosome"/>
</dbReference>
<accession>A0A7S9LVD4</accession>
<protein>
    <submittedName>
        <fullName evidence="1">Uncharacterized protein</fullName>
    </submittedName>
</protein>
<name>A0A7S9LVD4_9RHOB</name>
<evidence type="ECO:0000313" key="2">
    <source>
        <dbReference type="Proteomes" id="UP000594800"/>
    </source>
</evidence>
<dbReference type="EMBL" id="CP064942">
    <property type="protein sequence ID" value="QPH56026.1"/>
    <property type="molecule type" value="Genomic_DNA"/>
</dbReference>
<reference evidence="1 2" key="1">
    <citation type="submission" date="2020-11" db="EMBL/GenBank/DDBJ databases">
        <title>Description of Pontivivens ytuae sp. nov. isolated from deep sea sediment of Mariana Trench.</title>
        <authorList>
            <person name="Wang Z."/>
            <person name="Sun Q.-L."/>
            <person name="Xu X.-D."/>
            <person name="Tang Y.-Z."/>
            <person name="Zhang J."/>
        </authorList>
    </citation>
    <scope>NUCLEOTIDE SEQUENCE [LARGE SCALE GENOMIC DNA]</scope>
    <source>
        <strain evidence="1 2">MT2928</strain>
    </source>
</reference>
<sequence>MEILRRRLEEDRRIYQFWEQISSFKSWHGINARIDPIFWIGHDSPVSDILNRLLRDYEDDRRLLSIFSNLTMMSFPGHSSDFRLMPDLDDLASAMFTFNAPVLDRLPEFLDARFRYYWQSRFFDDYYDRARLRKEEEIDAVQFDLNLALGASKEFQDEIANMYSLASELRLNIRFREVGIPQLRLSEGDSVSGGGGGRGTIGGFLQDGMSGNLFGVTCGHVAGRKGSILADNSGNRFNVIDSVEPSASPPGVICAPGHTNELDVALVDVNSAAPCLNAASGITSVPHPLVSLQYNGASTASSSSIASATKALSVVQKFHSGTNYFCFEDTIVFKPKLSPILNPSISRAVVRGPLPGDSGAWLLTAGSSGTEWCGLIIGSDTNWSEGYAIEAQKIIDWQAPNLSLIVV</sequence>
<dbReference type="RefSeq" id="WP_196105285.1">
    <property type="nucleotide sequence ID" value="NZ_CP064942.1"/>
</dbReference>
<evidence type="ECO:0000313" key="1">
    <source>
        <dbReference type="EMBL" id="QPH56026.1"/>
    </source>
</evidence>
<gene>
    <name evidence="1" type="ORF">I0K15_10015</name>
</gene>
<organism evidence="1 2">
    <name type="scientific">Pontivivens ytuae</name>
    <dbReference type="NCBI Taxonomy" id="2789856"/>
    <lineage>
        <taxon>Bacteria</taxon>
        <taxon>Pseudomonadati</taxon>
        <taxon>Pseudomonadota</taxon>
        <taxon>Alphaproteobacteria</taxon>
        <taxon>Rhodobacterales</taxon>
        <taxon>Paracoccaceae</taxon>
        <taxon>Pontivivens</taxon>
    </lineage>
</organism>